<gene>
    <name evidence="1" type="ORF">SDC9_134949</name>
</gene>
<reference evidence="1" key="1">
    <citation type="submission" date="2019-08" db="EMBL/GenBank/DDBJ databases">
        <authorList>
            <person name="Kucharzyk K."/>
            <person name="Murdoch R.W."/>
            <person name="Higgins S."/>
            <person name="Loffler F."/>
        </authorList>
    </citation>
    <scope>NUCLEOTIDE SEQUENCE</scope>
</reference>
<dbReference type="EMBL" id="VSSQ01035587">
    <property type="protein sequence ID" value="MPM87849.1"/>
    <property type="molecule type" value="Genomic_DNA"/>
</dbReference>
<protein>
    <submittedName>
        <fullName evidence="1">Uncharacterized protein</fullName>
    </submittedName>
</protein>
<accession>A0A645DF09</accession>
<dbReference type="AlphaFoldDB" id="A0A645DF09"/>
<name>A0A645DF09_9ZZZZ</name>
<organism evidence="1">
    <name type="scientific">bioreactor metagenome</name>
    <dbReference type="NCBI Taxonomy" id="1076179"/>
    <lineage>
        <taxon>unclassified sequences</taxon>
        <taxon>metagenomes</taxon>
        <taxon>ecological metagenomes</taxon>
    </lineage>
</organism>
<sequence length="90" mass="10539">MYGKKQKLVIGEAGGCLWSIIPAKVIYAFVGNEELKAQAKALVKSGKHIKHLLYKPDMTPKRYLYFIINQHKYMKKYKENFQKKGYDIKK</sequence>
<comment type="caution">
    <text evidence="1">The sequence shown here is derived from an EMBL/GenBank/DDBJ whole genome shotgun (WGS) entry which is preliminary data.</text>
</comment>
<proteinExistence type="predicted"/>
<evidence type="ECO:0000313" key="1">
    <source>
        <dbReference type="EMBL" id="MPM87849.1"/>
    </source>
</evidence>